<feature type="transmembrane region" description="Helical" evidence="8">
    <location>
        <begin position="1086"/>
        <end position="1114"/>
    </location>
</feature>
<comment type="caution">
    <text evidence="9">The sequence shown here is derived from an EMBL/GenBank/DDBJ whole genome shotgun (WGS) entry which is preliminary data.</text>
</comment>
<feature type="compositionally biased region" description="Gly residues" evidence="7">
    <location>
        <begin position="991"/>
        <end position="1000"/>
    </location>
</feature>
<evidence type="ECO:0000256" key="4">
    <source>
        <dbReference type="ARBA" id="ARBA00022692"/>
    </source>
</evidence>
<organism evidence="9 10">
    <name type="scientific">Cystoisospora suis</name>
    <dbReference type="NCBI Taxonomy" id="483139"/>
    <lineage>
        <taxon>Eukaryota</taxon>
        <taxon>Sar</taxon>
        <taxon>Alveolata</taxon>
        <taxon>Apicomplexa</taxon>
        <taxon>Conoidasida</taxon>
        <taxon>Coccidia</taxon>
        <taxon>Eucoccidiorida</taxon>
        <taxon>Eimeriorina</taxon>
        <taxon>Sarcocystidae</taxon>
        <taxon>Cystoisospora</taxon>
    </lineage>
</organism>
<evidence type="ECO:0000256" key="5">
    <source>
        <dbReference type="ARBA" id="ARBA00022989"/>
    </source>
</evidence>
<keyword evidence="6 8" id="KW-0472">Membrane</keyword>
<dbReference type="GO" id="GO:0035435">
    <property type="term" value="P:phosphate ion transmembrane transport"/>
    <property type="evidence" value="ECO:0007669"/>
    <property type="project" value="TreeGrafter"/>
</dbReference>
<evidence type="ECO:0000256" key="1">
    <source>
        <dbReference type="ARBA" id="ARBA00004141"/>
    </source>
</evidence>
<feature type="compositionally biased region" description="Basic and acidic residues" evidence="7">
    <location>
        <begin position="678"/>
        <end position="688"/>
    </location>
</feature>
<dbReference type="OrthoDB" id="430309at2759"/>
<dbReference type="PANTHER" id="PTHR11101">
    <property type="entry name" value="PHOSPHATE TRANSPORTER"/>
    <property type="match status" value="1"/>
</dbReference>
<comment type="subcellular location">
    <subcellularLocation>
        <location evidence="1">Membrane</location>
        <topology evidence="1">Multi-pass membrane protein</topology>
    </subcellularLocation>
</comment>
<keyword evidence="2" id="KW-0813">Transport</keyword>
<evidence type="ECO:0000256" key="3">
    <source>
        <dbReference type="ARBA" id="ARBA00022592"/>
    </source>
</evidence>
<feature type="region of interest" description="Disordered" evidence="7">
    <location>
        <begin position="988"/>
        <end position="1011"/>
    </location>
</feature>
<reference evidence="9 10" key="1">
    <citation type="journal article" date="2017" name="Int. J. Parasitol.">
        <title>The genome of the protozoan parasite Cystoisospora suis and a reverse vaccinology approach to identify vaccine candidates.</title>
        <authorList>
            <person name="Palmieri N."/>
            <person name="Shrestha A."/>
            <person name="Ruttkowski B."/>
            <person name="Beck T."/>
            <person name="Vogl C."/>
            <person name="Tomley F."/>
            <person name="Blake D.P."/>
            <person name="Joachim A."/>
        </authorList>
    </citation>
    <scope>NUCLEOTIDE SEQUENCE [LARGE SCALE GENOMIC DNA]</scope>
    <source>
        <strain evidence="9 10">Wien I</strain>
    </source>
</reference>
<dbReference type="GeneID" id="94427709"/>
<dbReference type="VEuPathDB" id="ToxoDB:CSUI_004305"/>
<feature type="transmembrane region" description="Helical" evidence="8">
    <location>
        <begin position="86"/>
        <end position="110"/>
    </location>
</feature>
<feature type="compositionally biased region" description="Basic and acidic residues" evidence="7">
    <location>
        <begin position="615"/>
        <end position="631"/>
    </location>
</feature>
<feature type="transmembrane region" description="Helical" evidence="8">
    <location>
        <begin position="226"/>
        <end position="244"/>
    </location>
</feature>
<evidence type="ECO:0000256" key="6">
    <source>
        <dbReference type="ARBA" id="ARBA00023136"/>
    </source>
</evidence>
<dbReference type="Proteomes" id="UP000221165">
    <property type="component" value="Unassembled WGS sequence"/>
</dbReference>
<keyword evidence="10" id="KW-1185">Reference proteome</keyword>
<dbReference type="AlphaFoldDB" id="A0A2C6L112"/>
<feature type="compositionally biased region" description="Basic and acidic residues" evidence="7">
    <location>
        <begin position="709"/>
        <end position="718"/>
    </location>
</feature>
<keyword evidence="4 8" id="KW-0812">Transmembrane</keyword>
<dbReference type="Pfam" id="PF01384">
    <property type="entry name" value="PHO4"/>
    <property type="match status" value="1"/>
</dbReference>
<feature type="transmembrane region" description="Helical" evidence="8">
    <location>
        <begin position="161"/>
        <end position="179"/>
    </location>
</feature>
<feature type="transmembrane region" description="Helical" evidence="8">
    <location>
        <begin position="185"/>
        <end position="214"/>
    </location>
</feature>
<evidence type="ECO:0000256" key="2">
    <source>
        <dbReference type="ARBA" id="ARBA00022448"/>
    </source>
</evidence>
<dbReference type="RefSeq" id="XP_067923527.1">
    <property type="nucleotide sequence ID" value="XM_068064498.1"/>
</dbReference>
<feature type="compositionally biased region" description="Polar residues" evidence="7">
    <location>
        <begin position="506"/>
        <end position="515"/>
    </location>
</feature>
<evidence type="ECO:0000313" key="9">
    <source>
        <dbReference type="EMBL" id="PHJ21848.1"/>
    </source>
</evidence>
<feature type="region of interest" description="Disordered" evidence="7">
    <location>
        <begin position="321"/>
        <end position="452"/>
    </location>
</feature>
<dbReference type="PANTHER" id="PTHR11101:SF80">
    <property type="entry name" value="PHOSPHATE TRANSPORTER"/>
    <property type="match status" value="1"/>
</dbReference>
<evidence type="ECO:0000313" key="10">
    <source>
        <dbReference type="Proteomes" id="UP000221165"/>
    </source>
</evidence>
<feature type="compositionally biased region" description="Basic and acidic residues" evidence="7">
    <location>
        <begin position="644"/>
        <end position="655"/>
    </location>
</feature>
<feature type="compositionally biased region" description="Acidic residues" evidence="7">
    <location>
        <begin position="798"/>
        <end position="808"/>
    </location>
</feature>
<gene>
    <name evidence="9" type="ORF">CSUI_004305</name>
</gene>
<dbReference type="GO" id="GO:0016020">
    <property type="term" value="C:membrane"/>
    <property type="evidence" value="ECO:0007669"/>
    <property type="project" value="UniProtKB-SubCell"/>
</dbReference>
<feature type="transmembrane region" description="Helical" evidence="8">
    <location>
        <begin position="50"/>
        <end position="74"/>
    </location>
</feature>
<feature type="compositionally biased region" description="Basic and acidic residues" evidence="7">
    <location>
        <begin position="377"/>
        <end position="407"/>
    </location>
</feature>
<feature type="compositionally biased region" description="Polar residues" evidence="7">
    <location>
        <begin position="690"/>
        <end position="708"/>
    </location>
</feature>
<dbReference type="EMBL" id="MIGC01001984">
    <property type="protein sequence ID" value="PHJ21848.1"/>
    <property type="molecule type" value="Genomic_DNA"/>
</dbReference>
<feature type="region of interest" description="Disordered" evidence="7">
    <location>
        <begin position="482"/>
        <end position="559"/>
    </location>
</feature>
<feature type="compositionally biased region" description="Basic and acidic residues" evidence="7">
    <location>
        <begin position="1037"/>
        <end position="1046"/>
    </location>
</feature>
<feature type="compositionally biased region" description="Basic and acidic residues" evidence="7">
    <location>
        <begin position="770"/>
        <end position="797"/>
    </location>
</feature>
<accession>A0A2C6L112</accession>
<keyword evidence="3" id="KW-0592">Phosphate transport</keyword>
<feature type="transmembrane region" description="Helical" evidence="8">
    <location>
        <begin position="130"/>
        <end position="149"/>
    </location>
</feature>
<evidence type="ECO:0000256" key="7">
    <source>
        <dbReference type="SAM" id="MobiDB-lite"/>
    </source>
</evidence>
<feature type="region of interest" description="Disordered" evidence="7">
    <location>
        <begin position="1"/>
        <end position="22"/>
    </location>
</feature>
<feature type="transmembrane region" description="Helical" evidence="8">
    <location>
        <begin position="906"/>
        <end position="928"/>
    </location>
</feature>
<proteinExistence type="predicted"/>
<feature type="region of interest" description="Disordered" evidence="7">
    <location>
        <begin position="575"/>
        <end position="808"/>
    </location>
</feature>
<feature type="region of interest" description="Disordered" evidence="7">
    <location>
        <begin position="1031"/>
        <end position="1064"/>
    </location>
</feature>
<protein>
    <submittedName>
        <fullName evidence="9">Phosphate transporter family protein</fullName>
    </submittedName>
</protein>
<evidence type="ECO:0000256" key="8">
    <source>
        <dbReference type="SAM" id="Phobius"/>
    </source>
</evidence>
<feature type="compositionally biased region" description="Gly residues" evidence="7">
    <location>
        <begin position="336"/>
        <end position="346"/>
    </location>
</feature>
<feature type="transmembrane region" description="Helical" evidence="8">
    <location>
        <begin position="948"/>
        <end position="979"/>
    </location>
</feature>
<feature type="compositionally biased region" description="Basic and acidic residues" evidence="7">
    <location>
        <begin position="347"/>
        <end position="356"/>
    </location>
</feature>
<sequence>MSLQDLSQLSSSSEAPLAPSLSEPLPNSLQQVLSPFASAGIFGQQSPSDFTWIVAVGAVVCFLTAFAIGANDVANTFSSSVGSRAIPLWAAIAMAAVLETLGATLLGGAVTDSIRSKIIDFAVFTDQPSILMTGMLCALIGAGLWLFLANHFSLPVSTTHAIIGSLLGFGLASGNVHAIRWKQVAFILISWVLAPVAASVVGASIFVCLRGIILRSRHPLKRAKRFLWFFIWLITLTFSVFLVFKNFFEINVSCLQDVPGNGQIEQYPCRIAWWADAHPGVAIGISIGISIFLTLIISFLVYRFAMHRVRAYRKRLNHMSSISDQNGSDRHNGLLGKQGGSGVGKKGAGERKENGLLREGLSMMSTDREPIMMYKEGSSEDQRQENGRKEGMGGERDHDHDVERHDGGGYTPEGGVHTPYRGTHRGDLDGGLKEGKRDEEETRGEVKMDHENKQVQLKNHPWIPPGAKKTRSQDHYTIEKGTEQMSDNPILSSDMAATISPPEGTVSASLSSSARETGLNGYVSSTPSDFDGRPSSQKTSSLSHVRHPPSDSFAGGEIDASSSPLFQRILQSRLSLEGGATKQQKRTSTTSQDESVSPPQLFHPVPVHAASPPSYREKKNKKDNDRGDESSSRVFPGVPTTSSYEREEQDNRGGLKYDGAPKGCGSYREESPVGGGDNDARDHSHHEGQGFNNRGSKSRETSLQNGNKRSYEAGEKEGPSPSSSLYRPIVVHLPRKSEDNGLPSTSHGGGGQAEEWGDEREGGNGQKVVRLKDGELTSLGKDRRGEPDEEGFSVREGLEDDDEEDEDDLPLTWKGRLKKKWLSMPWFKDLHAEGGAEDELVARLHTGAEIFDMETELFFSACQVVSACMGCIAHSANDTANAIGPFAAILTVYQTGGASSEIGSPWYILFFGGLSMSLGLALLGYRVIKTVGVKLVKITPARGFSMELGAAWTVLLFSAVGIPLSTTHCAVGSTVGVGLMEPRSFPHRRSGCGGAEGGGILSRRHVERERSSSEARKKGFCCHKKICPSSFNSSRRSKVDEHHHEEDLEEERDFHPSSSSSSSSSGCCACPSGCLFINTTTVNWRLFGGVFVSWIVTIAFSAMVSAALFAFAAYSPHII</sequence>
<feature type="compositionally biased region" description="Polar residues" evidence="7">
    <location>
        <begin position="522"/>
        <end position="543"/>
    </location>
</feature>
<name>A0A2C6L112_9APIC</name>
<feature type="compositionally biased region" description="Basic and acidic residues" evidence="7">
    <location>
        <begin position="424"/>
        <end position="452"/>
    </location>
</feature>
<dbReference type="InterPro" id="IPR001204">
    <property type="entry name" value="Phos_transporter"/>
</dbReference>
<keyword evidence="5 8" id="KW-1133">Transmembrane helix</keyword>
<dbReference type="GO" id="GO:0005315">
    <property type="term" value="F:phosphate transmembrane transporter activity"/>
    <property type="evidence" value="ECO:0007669"/>
    <property type="project" value="InterPro"/>
</dbReference>
<feature type="transmembrane region" description="Helical" evidence="8">
    <location>
        <begin position="281"/>
        <end position="305"/>
    </location>
</feature>